<evidence type="ECO:0000313" key="11">
    <source>
        <dbReference type="EMBL" id="KMT20955.1"/>
    </source>
</evidence>
<comment type="subcellular location">
    <subcellularLocation>
        <location evidence="1">Membrane</location>
        <topology evidence="1">Multi-pass membrane protein</topology>
    </subcellularLocation>
</comment>
<evidence type="ECO:0000256" key="6">
    <source>
        <dbReference type="ARBA" id="ARBA00023032"/>
    </source>
</evidence>
<evidence type="ECO:0000256" key="7">
    <source>
        <dbReference type="ARBA" id="ARBA00023136"/>
    </source>
</evidence>
<dbReference type="PATRIC" id="fig|1121307.3.peg.550"/>
<dbReference type="SUPFAM" id="SSF161098">
    <property type="entry name" value="MetI-like"/>
    <property type="match status" value="1"/>
</dbReference>
<comment type="function">
    <text evidence="9">Part of the ABC transporter complex (TC 3.A.1.6.1) involved in sulfate/thiosulfate import.</text>
</comment>
<comment type="caution">
    <text evidence="11">The sequence shown here is derived from an EMBL/GenBank/DDBJ whole genome shotgun (WGS) entry which is preliminary data.</text>
</comment>
<evidence type="ECO:0000256" key="9">
    <source>
        <dbReference type="RuleBase" id="RU366001"/>
    </source>
</evidence>
<name>A0A0J8D450_CLOCY</name>
<dbReference type="PANTHER" id="PTHR30406:SF8">
    <property type="entry name" value="SULFATE TRANSPORT SYSTEM PERMEASE PROTEIN CYST"/>
    <property type="match status" value="1"/>
</dbReference>
<dbReference type="GO" id="GO:0005886">
    <property type="term" value="C:plasma membrane"/>
    <property type="evidence" value="ECO:0007669"/>
    <property type="project" value="InterPro"/>
</dbReference>
<keyword evidence="3 9" id="KW-0813">Transport</keyword>
<proteinExistence type="inferred from homology"/>
<dbReference type="Proteomes" id="UP000036756">
    <property type="component" value="Unassembled WGS sequence"/>
</dbReference>
<dbReference type="InterPro" id="IPR005667">
    <property type="entry name" value="Sulph_transpt2"/>
</dbReference>
<comment type="function">
    <text evidence="8">Part of the ABC transporter complex CysAWTP (TC 3.A.1.6.1) involved in sulfate/thiosulfate import. Probably responsible for the translocation of the substrate across the membrane.</text>
</comment>
<comment type="subunit">
    <text evidence="2">The complex is composed of two ATP-binding proteins (CysA), two transmembrane proteins (CysT and CysW) and a solute-binding protein (CysP).</text>
</comment>
<organism evidence="11 12">
    <name type="scientific">Clostridium cylindrosporum DSM 605</name>
    <dbReference type="NCBI Taxonomy" id="1121307"/>
    <lineage>
        <taxon>Bacteria</taxon>
        <taxon>Bacillati</taxon>
        <taxon>Bacillota</taxon>
        <taxon>Clostridia</taxon>
        <taxon>Eubacteriales</taxon>
        <taxon>Clostridiaceae</taxon>
        <taxon>Clostridium</taxon>
    </lineage>
</organism>
<keyword evidence="4 9" id="KW-0812">Transmembrane</keyword>
<comment type="caution">
    <text evidence="9">Lacks conserved residue(s) required for the propagation of feature annotation.</text>
</comment>
<sequence>MNTVVKKKNNKLLKGYTIIPGFGLSLGFTVSYISILVLLPLSMIFINSLNIGMSDILKILSEPRVISAFKVSFLAAFLAAGLNAVFGFLIAWVIVRYNFFGKKIIDSLIDLPFALPTAVAGITLTTLYAQDGWIGKYLSIFGIKVSFTFLGIVVALSFISIPFVVRTVQPVIENLDKEVEEAARSLGSNSFITFVKVIIPEVFPALLTGFSLAFARAVGEYGSVVFISGNMPMKTEIAPLIIMTKMEQYDYEGATVIAGAMLVISFVAMLIINLLQWYTSSYHKAR</sequence>
<evidence type="ECO:0000256" key="8">
    <source>
        <dbReference type="ARBA" id="ARBA00025323"/>
    </source>
</evidence>
<evidence type="ECO:0000313" key="12">
    <source>
        <dbReference type="Proteomes" id="UP000036756"/>
    </source>
</evidence>
<dbReference type="PANTHER" id="PTHR30406">
    <property type="entry name" value="SULFATE TRANSPORT SYSTEM PERMEASE PROTEIN"/>
    <property type="match status" value="1"/>
</dbReference>
<feature type="transmembrane region" description="Helical" evidence="9">
    <location>
        <begin position="141"/>
        <end position="165"/>
    </location>
</feature>
<dbReference type="NCBIfam" id="TIGR00969">
    <property type="entry name" value="3a0106s02"/>
    <property type="match status" value="1"/>
</dbReference>
<evidence type="ECO:0000256" key="3">
    <source>
        <dbReference type="ARBA" id="ARBA00022448"/>
    </source>
</evidence>
<gene>
    <name evidence="11" type="primary">cysU</name>
    <name evidence="11" type="ORF">CLCY_1c01890</name>
</gene>
<keyword evidence="5 9" id="KW-1133">Transmembrane helix</keyword>
<evidence type="ECO:0000259" key="10">
    <source>
        <dbReference type="PROSITE" id="PS50928"/>
    </source>
</evidence>
<dbReference type="CDD" id="cd06261">
    <property type="entry name" value="TM_PBP2"/>
    <property type="match status" value="1"/>
</dbReference>
<dbReference type="InterPro" id="IPR011865">
    <property type="entry name" value="CysT_permease"/>
</dbReference>
<dbReference type="GO" id="GO:0015419">
    <property type="term" value="F:ABC-type sulfate transporter activity"/>
    <property type="evidence" value="ECO:0007669"/>
    <property type="project" value="UniProtKB-UniRule"/>
</dbReference>
<dbReference type="InterPro" id="IPR000515">
    <property type="entry name" value="MetI-like"/>
</dbReference>
<reference evidence="11 12" key="1">
    <citation type="submission" date="2015-06" db="EMBL/GenBank/DDBJ databases">
        <title>Draft genome sequence of the purine-degrading Clostridium cylindrosporum HC-1 (DSM 605).</title>
        <authorList>
            <person name="Poehlein A."/>
            <person name="Schiel-Bengelsdorf B."/>
            <person name="Bengelsdorf F."/>
            <person name="Daniel R."/>
            <person name="Duerre P."/>
        </authorList>
    </citation>
    <scope>NUCLEOTIDE SEQUENCE [LARGE SCALE GENOMIC DNA]</scope>
    <source>
        <strain evidence="11 12">DSM 605</strain>
    </source>
</reference>
<dbReference type="FunFam" id="1.10.3720.10:FF:000004">
    <property type="entry name" value="Sulfate transport system permease protein CysT"/>
    <property type="match status" value="1"/>
</dbReference>
<dbReference type="STRING" id="1121307.CLCY_1c01890"/>
<dbReference type="Pfam" id="PF00528">
    <property type="entry name" value="BPD_transp_1"/>
    <property type="match status" value="1"/>
</dbReference>
<feature type="domain" description="ABC transmembrane type-1" evidence="10">
    <location>
        <begin position="69"/>
        <end position="276"/>
    </location>
</feature>
<evidence type="ECO:0000256" key="1">
    <source>
        <dbReference type="ARBA" id="ARBA00004141"/>
    </source>
</evidence>
<feature type="transmembrane region" description="Helical" evidence="9">
    <location>
        <begin position="66"/>
        <end position="95"/>
    </location>
</feature>
<dbReference type="OrthoDB" id="57323at2"/>
<dbReference type="RefSeq" id="WP_048571352.1">
    <property type="nucleotide sequence ID" value="NZ_LFVU01000028.1"/>
</dbReference>
<dbReference type="EMBL" id="LFVU01000028">
    <property type="protein sequence ID" value="KMT20955.1"/>
    <property type="molecule type" value="Genomic_DNA"/>
</dbReference>
<evidence type="ECO:0000256" key="5">
    <source>
        <dbReference type="ARBA" id="ARBA00022989"/>
    </source>
</evidence>
<feature type="transmembrane region" description="Helical" evidence="9">
    <location>
        <begin position="21"/>
        <end position="46"/>
    </location>
</feature>
<accession>A0A0J8D450</accession>
<protein>
    <recommendedName>
        <fullName evidence="9">Sulfate transport system permease protein CysT</fullName>
    </recommendedName>
</protein>
<keyword evidence="6 9" id="KW-0764">Sulfate transport</keyword>
<keyword evidence="12" id="KW-1185">Reference proteome</keyword>
<evidence type="ECO:0000256" key="4">
    <source>
        <dbReference type="ARBA" id="ARBA00022692"/>
    </source>
</evidence>
<feature type="transmembrane region" description="Helical" evidence="9">
    <location>
        <begin position="253"/>
        <end position="278"/>
    </location>
</feature>
<comment type="similarity">
    <text evidence="9">Belongs to the binding-protein-dependent transport system permease family. CysTW subfamily.</text>
</comment>
<dbReference type="InterPro" id="IPR035906">
    <property type="entry name" value="MetI-like_sf"/>
</dbReference>
<feature type="transmembrane region" description="Helical" evidence="9">
    <location>
        <begin position="107"/>
        <end position="129"/>
    </location>
</feature>
<keyword evidence="7 9" id="KW-0472">Membrane</keyword>
<dbReference type="NCBIfam" id="TIGR02139">
    <property type="entry name" value="permease_CysT"/>
    <property type="match status" value="1"/>
</dbReference>
<dbReference type="PROSITE" id="PS50928">
    <property type="entry name" value="ABC_TM1"/>
    <property type="match status" value="1"/>
</dbReference>
<dbReference type="AlphaFoldDB" id="A0A0J8D450"/>
<dbReference type="Gene3D" id="1.10.3720.10">
    <property type="entry name" value="MetI-like"/>
    <property type="match status" value="1"/>
</dbReference>
<evidence type="ECO:0000256" key="2">
    <source>
        <dbReference type="ARBA" id="ARBA00011779"/>
    </source>
</evidence>